<proteinExistence type="predicted"/>
<evidence type="ECO:0000256" key="1">
    <source>
        <dbReference type="SAM" id="MobiDB-lite"/>
    </source>
</evidence>
<evidence type="ECO:0000313" key="3">
    <source>
        <dbReference type="Proteomes" id="UP000518266"/>
    </source>
</evidence>
<sequence>MQTYSISGYATETTLVAKQMEGLLVHNPHSTPPPLPHFPSSPTPQRRACPRDRVEGLGLHRARRGLDGSLVVGGVVAPVETHTVLLLLVEQVGRLVGDGYGHGRGGAGGAGGAGVLVTTTVGVSTPSWSSVSVSSILVNSLSVDCGVLSIRDAITAFWYCWRCLLPAGRMWWLTCSPAPPPPQHPVRARTQPSQSSYSCFMPRRTPRSPGSALTSGRDGLRSSRRSWRLFIGSRTS</sequence>
<dbReference type="Proteomes" id="UP000518266">
    <property type="component" value="Unassembled WGS sequence"/>
</dbReference>
<reference evidence="2 3" key="1">
    <citation type="submission" date="2020-03" db="EMBL/GenBank/DDBJ databases">
        <title>Dissostichus mawsoni Genome sequencing and assembly.</title>
        <authorList>
            <person name="Park H."/>
        </authorList>
    </citation>
    <scope>NUCLEOTIDE SEQUENCE [LARGE SCALE GENOMIC DNA]</scope>
    <source>
        <strain evidence="2">DM0001</strain>
        <tissue evidence="2">Muscle</tissue>
    </source>
</reference>
<feature type="compositionally biased region" description="Pro residues" evidence="1">
    <location>
        <begin position="30"/>
        <end position="42"/>
    </location>
</feature>
<feature type="region of interest" description="Disordered" evidence="1">
    <location>
        <begin position="25"/>
        <end position="49"/>
    </location>
</feature>
<dbReference type="EMBL" id="JAAKFY010000017">
    <property type="protein sequence ID" value="KAF3843999.1"/>
    <property type="molecule type" value="Genomic_DNA"/>
</dbReference>
<evidence type="ECO:0000313" key="2">
    <source>
        <dbReference type="EMBL" id="KAF3843999.1"/>
    </source>
</evidence>
<keyword evidence="3" id="KW-1185">Reference proteome</keyword>
<comment type="caution">
    <text evidence="2">The sequence shown here is derived from an EMBL/GenBank/DDBJ whole genome shotgun (WGS) entry which is preliminary data.</text>
</comment>
<dbReference type="AlphaFoldDB" id="A0A7J5Y5D9"/>
<feature type="region of interest" description="Disordered" evidence="1">
    <location>
        <begin position="181"/>
        <end position="220"/>
    </location>
</feature>
<organism evidence="2 3">
    <name type="scientific">Dissostichus mawsoni</name>
    <name type="common">Antarctic cod</name>
    <dbReference type="NCBI Taxonomy" id="36200"/>
    <lineage>
        <taxon>Eukaryota</taxon>
        <taxon>Metazoa</taxon>
        <taxon>Chordata</taxon>
        <taxon>Craniata</taxon>
        <taxon>Vertebrata</taxon>
        <taxon>Euteleostomi</taxon>
        <taxon>Actinopterygii</taxon>
        <taxon>Neopterygii</taxon>
        <taxon>Teleostei</taxon>
        <taxon>Neoteleostei</taxon>
        <taxon>Acanthomorphata</taxon>
        <taxon>Eupercaria</taxon>
        <taxon>Perciformes</taxon>
        <taxon>Notothenioidei</taxon>
        <taxon>Nototheniidae</taxon>
        <taxon>Dissostichus</taxon>
    </lineage>
</organism>
<gene>
    <name evidence="2" type="ORF">F7725_016047</name>
</gene>
<protein>
    <submittedName>
        <fullName evidence="2">Uncharacterized protein</fullName>
    </submittedName>
</protein>
<name>A0A7J5Y5D9_DISMA</name>
<accession>A0A7J5Y5D9</accession>